<dbReference type="Gene3D" id="3.90.1300.10">
    <property type="entry name" value="Amidase signature (AS) domain"/>
    <property type="match status" value="1"/>
</dbReference>
<feature type="active site" description="Acyl-ester intermediate" evidence="5">
    <location>
        <position position="170"/>
    </location>
</feature>
<dbReference type="EMBL" id="QMNG01000001">
    <property type="protein sequence ID" value="RLC37830.1"/>
    <property type="molecule type" value="Genomic_DNA"/>
</dbReference>
<dbReference type="InterPro" id="IPR004412">
    <property type="entry name" value="GatA"/>
</dbReference>
<dbReference type="InterPro" id="IPR036928">
    <property type="entry name" value="AS_sf"/>
</dbReference>
<dbReference type="GO" id="GO:0006412">
    <property type="term" value="P:translation"/>
    <property type="evidence" value="ECO:0007669"/>
    <property type="project" value="UniProtKB-UniRule"/>
</dbReference>
<evidence type="ECO:0000256" key="4">
    <source>
        <dbReference type="ARBA" id="ARBA00022917"/>
    </source>
</evidence>
<dbReference type="Pfam" id="PF01425">
    <property type="entry name" value="Amidase"/>
    <property type="match status" value="1"/>
</dbReference>
<gene>
    <name evidence="5 7" type="primary">gatA</name>
    <name evidence="7" type="ORF">DRH29_00220</name>
</gene>
<keyword evidence="2 5" id="KW-0547">Nucleotide-binding</keyword>
<dbReference type="PANTHER" id="PTHR11895">
    <property type="entry name" value="TRANSAMIDASE"/>
    <property type="match status" value="1"/>
</dbReference>
<dbReference type="SUPFAM" id="SSF75304">
    <property type="entry name" value="Amidase signature (AS) enzymes"/>
    <property type="match status" value="1"/>
</dbReference>
<dbReference type="InterPro" id="IPR023631">
    <property type="entry name" value="Amidase_dom"/>
</dbReference>
<dbReference type="HAMAP" id="MF_00120">
    <property type="entry name" value="GatA"/>
    <property type="match status" value="1"/>
</dbReference>
<keyword evidence="4 5" id="KW-0648">Protein biosynthesis</keyword>
<comment type="subunit">
    <text evidence="5">Heterotrimer of A, B and C subunits.</text>
</comment>
<organism evidence="7 8">
    <name type="scientific">candidate division Kazan bacterium</name>
    <dbReference type="NCBI Taxonomy" id="2202143"/>
    <lineage>
        <taxon>Bacteria</taxon>
        <taxon>Bacteria division Kazan-3B-28</taxon>
    </lineage>
</organism>
<evidence type="ECO:0000256" key="2">
    <source>
        <dbReference type="ARBA" id="ARBA00022741"/>
    </source>
</evidence>
<feature type="domain" description="Amidase" evidence="6">
    <location>
        <begin position="66"/>
        <end position="461"/>
    </location>
</feature>
<dbReference type="InterPro" id="IPR000120">
    <property type="entry name" value="Amidase"/>
</dbReference>
<dbReference type="GO" id="GO:0030956">
    <property type="term" value="C:glutamyl-tRNA(Gln) amidotransferase complex"/>
    <property type="evidence" value="ECO:0007669"/>
    <property type="project" value="InterPro"/>
</dbReference>
<feature type="active site" description="Charge relay system" evidence="5">
    <location>
        <position position="146"/>
    </location>
</feature>
<reference evidence="7 8" key="1">
    <citation type="submission" date="2018-06" db="EMBL/GenBank/DDBJ databases">
        <title>Extensive metabolic versatility and redundancy in microbially diverse, dynamic hydrothermal sediments.</title>
        <authorList>
            <person name="Dombrowski N."/>
            <person name="Teske A."/>
            <person name="Baker B.J."/>
        </authorList>
    </citation>
    <scope>NUCLEOTIDE SEQUENCE [LARGE SCALE GENOMIC DNA]</scope>
    <source>
        <strain evidence="7">B79_G16</strain>
    </source>
</reference>
<comment type="function">
    <text evidence="5">Allows the formation of correctly charged Gln-tRNA(Gln) through the transamidation of misacylated Glu-tRNA(Gln) in organisms which lack glutaminyl-tRNA synthetase. The reaction takes place in the presence of glutamine and ATP through an activated gamma-phospho-Glu-tRNA(Gln).</text>
</comment>
<dbReference type="GO" id="GO:0005524">
    <property type="term" value="F:ATP binding"/>
    <property type="evidence" value="ECO:0007669"/>
    <property type="project" value="UniProtKB-KW"/>
</dbReference>
<protein>
    <recommendedName>
        <fullName evidence="5">Glutamyl-tRNA(Gln) amidotransferase subunit A</fullName>
        <shortName evidence="5">Glu-ADT subunit A</shortName>
        <ecNumber evidence="5">6.3.5.7</ecNumber>
    </recommendedName>
</protein>
<evidence type="ECO:0000256" key="5">
    <source>
        <dbReference type="HAMAP-Rule" id="MF_00120"/>
    </source>
</evidence>
<dbReference type="EC" id="6.3.5.7" evidence="5"/>
<keyword evidence="1 5" id="KW-0436">Ligase</keyword>
<sequence length="487" mass="52388">MRIEEAEQLGIEKAVAESLKTIKEKSDLNTVLSVVDEPVIFKDNSSTRLRPRLRNGQAGSGNKLSVPYICKDNIVTLGTKTTAASKILENFESPYEATVIKKLKAAGAVMIAKANLDEFALGASTENSAFGATKNPWDKTRVPGGSSGGSTAAVAAGMAPFALGSDTGGSIRQPSAFCGVVGLMPTYGRVSRYGLIAAASSLDRIGPIANSVKDVARVLQIIAGRDKHDSTTVDKPVPNYAAVLNSGIKGIKIGVPKEFFGEGVDKQVAEKVNQAVAKLKELGAKVVDISLPHSRYALATYYIIQPAEVSANLARYDGARYGFSTTEDANVGDLREMYRTTRAKGFGDEVKRRIMLGTYALSAGFRDAYYEKAQRVRTLIKQDFDKAFEKVDVIISPTTPTIAFKIGERADNPLEMYKADLLTCPASLAGIPAISIPCGLVDKMPVGLQIMGRQFDEETVLKVAHTYEQSVDWSQTHEGHQPGGRKE</sequence>
<dbReference type="NCBIfam" id="TIGR00132">
    <property type="entry name" value="gatA"/>
    <property type="match status" value="1"/>
</dbReference>
<dbReference type="Proteomes" id="UP000281261">
    <property type="component" value="Unassembled WGS sequence"/>
</dbReference>
<keyword evidence="3 5" id="KW-0067">ATP-binding</keyword>
<dbReference type="GO" id="GO:0016740">
    <property type="term" value="F:transferase activity"/>
    <property type="evidence" value="ECO:0007669"/>
    <property type="project" value="UniProtKB-KW"/>
</dbReference>
<comment type="similarity">
    <text evidence="5">Belongs to the amidase family. GatA subfamily.</text>
</comment>
<proteinExistence type="inferred from homology"/>
<comment type="catalytic activity">
    <reaction evidence="5">
        <text>L-glutamyl-tRNA(Gln) + L-glutamine + ATP + H2O = L-glutaminyl-tRNA(Gln) + L-glutamate + ADP + phosphate + H(+)</text>
        <dbReference type="Rhea" id="RHEA:17521"/>
        <dbReference type="Rhea" id="RHEA-COMP:9681"/>
        <dbReference type="Rhea" id="RHEA-COMP:9684"/>
        <dbReference type="ChEBI" id="CHEBI:15377"/>
        <dbReference type="ChEBI" id="CHEBI:15378"/>
        <dbReference type="ChEBI" id="CHEBI:29985"/>
        <dbReference type="ChEBI" id="CHEBI:30616"/>
        <dbReference type="ChEBI" id="CHEBI:43474"/>
        <dbReference type="ChEBI" id="CHEBI:58359"/>
        <dbReference type="ChEBI" id="CHEBI:78520"/>
        <dbReference type="ChEBI" id="CHEBI:78521"/>
        <dbReference type="ChEBI" id="CHEBI:456216"/>
        <dbReference type="EC" id="6.3.5.7"/>
    </reaction>
</comment>
<dbReference type="AlphaFoldDB" id="A0A420ZDR9"/>
<accession>A0A420ZDR9</accession>
<evidence type="ECO:0000313" key="8">
    <source>
        <dbReference type="Proteomes" id="UP000281261"/>
    </source>
</evidence>
<evidence type="ECO:0000256" key="3">
    <source>
        <dbReference type="ARBA" id="ARBA00022840"/>
    </source>
</evidence>
<name>A0A420ZDR9_UNCK3</name>
<comment type="caution">
    <text evidence="7">The sequence shown here is derived from an EMBL/GenBank/DDBJ whole genome shotgun (WGS) entry which is preliminary data.</text>
</comment>
<evidence type="ECO:0000313" key="7">
    <source>
        <dbReference type="EMBL" id="RLC37830.1"/>
    </source>
</evidence>
<keyword evidence="7" id="KW-0808">Transferase</keyword>
<evidence type="ECO:0000256" key="1">
    <source>
        <dbReference type="ARBA" id="ARBA00022598"/>
    </source>
</evidence>
<feature type="active site" description="Charge relay system" evidence="5">
    <location>
        <position position="71"/>
    </location>
</feature>
<dbReference type="PANTHER" id="PTHR11895:SF151">
    <property type="entry name" value="GLUTAMYL-TRNA(GLN) AMIDOTRANSFERASE SUBUNIT A"/>
    <property type="match status" value="1"/>
</dbReference>
<dbReference type="GO" id="GO:0050567">
    <property type="term" value="F:glutaminyl-tRNA synthase (glutamine-hydrolyzing) activity"/>
    <property type="evidence" value="ECO:0007669"/>
    <property type="project" value="UniProtKB-UniRule"/>
</dbReference>
<evidence type="ECO:0000259" key="6">
    <source>
        <dbReference type="Pfam" id="PF01425"/>
    </source>
</evidence>